<evidence type="ECO:0000313" key="9">
    <source>
        <dbReference type="EMBL" id="EME62767.1"/>
    </source>
</evidence>
<dbReference type="Proteomes" id="UP000054226">
    <property type="component" value="Unassembled WGS sequence"/>
</dbReference>
<dbReference type="NCBIfam" id="TIGR02937">
    <property type="entry name" value="sigma70-ECF"/>
    <property type="match status" value="1"/>
</dbReference>
<dbReference type="GO" id="GO:0016987">
    <property type="term" value="F:sigma factor activity"/>
    <property type="evidence" value="ECO:0007669"/>
    <property type="project" value="UniProtKB-KW"/>
</dbReference>
<dbReference type="SUPFAM" id="SSF88659">
    <property type="entry name" value="Sigma3 and sigma4 domains of RNA polymerase sigma factors"/>
    <property type="match status" value="1"/>
</dbReference>
<dbReference type="Pfam" id="PF08281">
    <property type="entry name" value="Sigma70_r4_2"/>
    <property type="match status" value="1"/>
</dbReference>
<dbReference type="AlphaFoldDB" id="M2Z681"/>
<sequence>MLVEEDFERVTAPYRRELLAHCYRMLGSVHDAEELVQETYLRAWRGFGGLEHQSSLRQWLYRIATNVCITELERSGRRPLPSGLGHPPLDTSPGALAPLPHVRWVEPGPDMVFGARTEDPAAVAASRNSMRLALVAALQLLPPKQCAVLLFRDVLKWQTPEVADLLGISHAAVNSALQRARATVKKAAPAEDEVVDVPARRAVLDKYVAAVENADSGALAGIMTENAVWEMPPLPMWIAGRDAMESFIDRFCPSEAGDNRLVRTSANGQPAFAAYLRGSDGVHRAHQINVVSVTNEGIDHIVSYQSPGLFKLFDLPEVFSQRTGLIGA</sequence>
<organism evidence="9 10">
    <name type="scientific">Amycolatopsis decaplanina DSM 44594</name>
    <dbReference type="NCBI Taxonomy" id="1284240"/>
    <lineage>
        <taxon>Bacteria</taxon>
        <taxon>Bacillati</taxon>
        <taxon>Actinomycetota</taxon>
        <taxon>Actinomycetes</taxon>
        <taxon>Pseudonocardiales</taxon>
        <taxon>Pseudonocardiaceae</taxon>
        <taxon>Amycolatopsis</taxon>
    </lineage>
</organism>
<dbReference type="Pfam" id="PF12680">
    <property type="entry name" value="SnoaL_2"/>
    <property type="match status" value="1"/>
</dbReference>
<dbReference type="InterPro" id="IPR032710">
    <property type="entry name" value="NTF2-like_dom_sf"/>
</dbReference>
<dbReference type="SUPFAM" id="SSF88946">
    <property type="entry name" value="Sigma2 domain of RNA polymerase sigma factors"/>
    <property type="match status" value="1"/>
</dbReference>
<evidence type="ECO:0000256" key="1">
    <source>
        <dbReference type="ARBA" id="ARBA00010641"/>
    </source>
</evidence>
<dbReference type="InterPro" id="IPR014284">
    <property type="entry name" value="RNA_pol_sigma-70_dom"/>
</dbReference>
<evidence type="ECO:0000256" key="2">
    <source>
        <dbReference type="ARBA" id="ARBA00011344"/>
    </source>
</evidence>
<name>M2Z681_9PSEU</name>
<comment type="caution">
    <text evidence="9">The sequence shown here is derived from an EMBL/GenBank/DDBJ whole genome shotgun (WGS) entry which is preliminary data.</text>
</comment>
<protein>
    <submittedName>
        <fullName evidence="9">RNA polymerase factor sigma-70</fullName>
        <ecNumber evidence="9">2.7.7.6</ecNumber>
    </submittedName>
</protein>
<comment type="subunit">
    <text evidence="2">Interacts transiently with the RNA polymerase catalytic core formed by RpoA, RpoB, RpoC and RpoZ (2 alpha, 1 beta, 1 beta' and 1 omega subunit) to form the RNA polymerase holoenzyme that can initiate transcription.</text>
</comment>
<feature type="domain" description="RNA polymerase sigma factor 70 region 4 type 2" evidence="7">
    <location>
        <begin position="132"/>
        <end position="183"/>
    </location>
</feature>
<dbReference type="GO" id="GO:0003677">
    <property type="term" value="F:DNA binding"/>
    <property type="evidence" value="ECO:0007669"/>
    <property type="project" value="InterPro"/>
</dbReference>
<gene>
    <name evidence="9" type="ORF">H074_07646</name>
</gene>
<feature type="domain" description="SnoaL-like" evidence="8">
    <location>
        <begin position="205"/>
        <end position="276"/>
    </location>
</feature>
<evidence type="ECO:0000313" key="10">
    <source>
        <dbReference type="Proteomes" id="UP000054226"/>
    </source>
</evidence>
<dbReference type="InterPro" id="IPR036388">
    <property type="entry name" value="WH-like_DNA-bd_sf"/>
</dbReference>
<dbReference type="InterPro" id="IPR013324">
    <property type="entry name" value="RNA_pol_sigma_r3/r4-like"/>
</dbReference>
<dbReference type="InterPro" id="IPR014305">
    <property type="entry name" value="RNA_pol_sigma-G_actinobac"/>
</dbReference>
<keyword evidence="9" id="KW-0808">Transferase</keyword>
<evidence type="ECO:0000259" key="6">
    <source>
        <dbReference type="Pfam" id="PF04542"/>
    </source>
</evidence>
<keyword evidence="5" id="KW-0804">Transcription</keyword>
<dbReference type="PATRIC" id="fig|1284240.4.peg.1545"/>
<dbReference type="NCBIfam" id="TIGR02960">
    <property type="entry name" value="SigX5"/>
    <property type="match status" value="1"/>
</dbReference>
<dbReference type="Gene3D" id="3.10.450.50">
    <property type="match status" value="1"/>
</dbReference>
<dbReference type="PANTHER" id="PTHR43133">
    <property type="entry name" value="RNA POLYMERASE ECF-TYPE SIGMA FACTO"/>
    <property type="match status" value="1"/>
</dbReference>
<dbReference type="InterPro" id="IPR013249">
    <property type="entry name" value="RNA_pol_sigma70_r4_t2"/>
</dbReference>
<dbReference type="Pfam" id="PF04542">
    <property type="entry name" value="Sigma70_r2"/>
    <property type="match status" value="1"/>
</dbReference>
<dbReference type="InterPro" id="IPR007627">
    <property type="entry name" value="RNA_pol_sigma70_r2"/>
</dbReference>
<evidence type="ECO:0000259" key="8">
    <source>
        <dbReference type="Pfam" id="PF12680"/>
    </source>
</evidence>
<evidence type="ECO:0000256" key="5">
    <source>
        <dbReference type="ARBA" id="ARBA00023163"/>
    </source>
</evidence>
<reference evidence="9 10" key="1">
    <citation type="journal article" date="2013" name="Genome Announc.">
        <title>Draft Genome Sequence of Amycolatopsis decaplanina Strain DSM 44594T.</title>
        <authorList>
            <person name="Kaur N."/>
            <person name="Kumar S."/>
            <person name="Bala M."/>
            <person name="Raghava G.P."/>
            <person name="Mayilraj S."/>
        </authorList>
    </citation>
    <scope>NUCLEOTIDE SEQUENCE [LARGE SCALE GENOMIC DNA]</scope>
    <source>
        <strain evidence="9 10">DSM 44594</strain>
    </source>
</reference>
<dbReference type="InterPro" id="IPR037401">
    <property type="entry name" value="SnoaL-like"/>
</dbReference>
<keyword evidence="10" id="KW-1185">Reference proteome</keyword>
<dbReference type="RefSeq" id="WP_007029451.1">
    <property type="nucleotide sequence ID" value="NZ_AOHO01000037.1"/>
</dbReference>
<dbReference type="EMBL" id="AOHO01000037">
    <property type="protein sequence ID" value="EME62767.1"/>
    <property type="molecule type" value="Genomic_DNA"/>
</dbReference>
<proteinExistence type="inferred from homology"/>
<dbReference type="GO" id="GO:0006352">
    <property type="term" value="P:DNA-templated transcription initiation"/>
    <property type="evidence" value="ECO:0007669"/>
    <property type="project" value="InterPro"/>
</dbReference>
<feature type="domain" description="RNA polymerase sigma-70 region 2" evidence="6">
    <location>
        <begin position="14"/>
        <end position="77"/>
    </location>
</feature>
<keyword evidence="4" id="KW-0731">Sigma factor</keyword>
<dbReference type="Gene3D" id="1.10.1740.10">
    <property type="match status" value="1"/>
</dbReference>
<dbReference type="EC" id="2.7.7.6" evidence="9"/>
<dbReference type="NCBIfam" id="NF006089">
    <property type="entry name" value="PRK08241.1"/>
    <property type="match status" value="1"/>
</dbReference>
<keyword evidence="3" id="KW-0805">Transcription regulation</keyword>
<evidence type="ECO:0000256" key="3">
    <source>
        <dbReference type="ARBA" id="ARBA00023015"/>
    </source>
</evidence>
<dbReference type="OrthoDB" id="3806887at2"/>
<accession>M2Z681</accession>
<evidence type="ECO:0000256" key="4">
    <source>
        <dbReference type="ARBA" id="ARBA00023082"/>
    </source>
</evidence>
<dbReference type="GO" id="GO:0003899">
    <property type="term" value="F:DNA-directed RNA polymerase activity"/>
    <property type="evidence" value="ECO:0007669"/>
    <property type="project" value="UniProtKB-EC"/>
</dbReference>
<dbReference type="InterPro" id="IPR039425">
    <property type="entry name" value="RNA_pol_sigma-70-like"/>
</dbReference>
<dbReference type="Gene3D" id="1.10.10.10">
    <property type="entry name" value="Winged helix-like DNA-binding domain superfamily/Winged helix DNA-binding domain"/>
    <property type="match status" value="1"/>
</dbReference>
<dbReference type="PANTHER" id="PTHR43133:SF65">
    <property type="entry name" value="ECF RNA POLYMERASE SIGMA FACTOR SIGG"/>
    <property type="match status" value="1"/>
</dbReference>
<comment type="similarity">
    <text evidence="1">Belongs to the sigma-70 factor family. ECF subfamily.</text>
</comment>
<keyword evidence="9" id="KW-0548">Nucleotidyltransferase</keyword>
<dbReference type="SUPFAM" id="SSF54427">
    <property type="entry name" value="NTF2-like"/>
    <property type="match status" value="1"/>
</dbReference>
<evidence type="ECO:0000259" key="7">
    <source>
        <dbReference type="Pfam" id="PF08281"/>
    </source>
</evidence>
<dbReference type="InterPro" id="IPR013325">
    <property type="entry name" value="RNA_pol_sigma_r2"/>
</dbReference>